<keyword evidence="2" id="KW-0489">Methyltransferase</keyword>
<protein>
    <recommendedName>
        <fullName evidence="1">peptide chain release factor N(5)-glutamine methyltransferase</fullName>
        <ecNumber evidence="1">2.1.1.297</ecNumber>
    </recommendedName>
</protein>
<sequence length="253" mass="28993">MFVSQKEIDLLAREKYSGHKTSAFEVDLKRLETGEPLDYVIGWREFLGLKIDLSFRPLIPREETEFWTKEVLSVINQRTAELGRPLVVLDLFAGSGCIGLAVLKYCPRTKVVLADVDPNSLTQIRKNLRINNLTKLAKVSSSNIFSGLANQQFDFILANPPYISKRGRGSLLQTTVKNYEPAKALWAGSDGLKIIKPFLKQARKYLKPNGEIYLEFGFGQKTALRKLLRTNNYSNFSFKLDQFKRWRWLVIKT</sequence>
<evidence type="ECO:0000256" key="3">
    <source>
        <dbReference type="ARBA" id="ARBA00022679"/>
    </source>
</evidence>
<feature type="domain" description="Methyltransferase small" evidence="6">
    <location>
        <begin position="87"/>
        <end position="167"/>
    </location>
</feature>
<dbReference type="Gene3D" id="3.40.50.150">
    <property type="entry name" value="Vaccinia Virus protein VP39"/>
    <property type="match status" value="1"/>
</dbReference>
<dbReference type="InterPro" id="IPR002052">
    <property type="entry name" value="DNA_methylase_N6_adenine_CS"/>
</dbReference>
<dbReference type="InterPro" id="IPR029063">
    <property type="entry name" value="SAM-dependent_MTases_sf"/>
</dbReference>
<dbReference type="PANTHER" id="PTHR18895:SF74">
    <property type="entry name" value="MTRF1L RELEASE FACTOR GLUTAMINE METHYLTRANSFERASE"/>
    <property type="match status" value="1"/>
</dbReference>
<dbReference type="Proteomes" id="UP000229334">
    <property type="component" value="Unassembled WGS sequence"/>
</dbReference>
<dbReference type="GO" id="GO:0003677">
    <property type="term" value="F:DNA binding"/>
    <property type="evidence" value="ECO:0007669"/>
    <property type="project" value="InterPro"/>
</dbReference>
<evidence type="ECO:0000256" key="2">
    <source>
        <dbReference type="ARBA" id="ARBA00022603"/>
    </source>
</evidence>
<evidence type="ECO:0000256" key="1">
    <source>
        <dbReference type="ARBA" id="ARBA00012771"/>
    </source>
</evidence>
<dbReference type="PROSITE" id="PS00092">
    <property type="entry name" value="N6_MTASE"/>
    <property type="match status" value="1"/>
</dbReference>
<evidence type="ECO:0000313" key="8">
    <source>
        <dbReference type="Proteomes" id="UP000229334"/>
    </source>
</evidence>
<dbReference type="EMBL" id="PCSX01000012">
    <property type="protein sequence ID" value="PIP58358.1"/>
    <property type="molecule type" value="Genomic_DNA"/>
</dbReference>
<dbReference type="InterPro" id="IPR004556">
    <property type="entry name" value="HemK-like"/>
</dbReference>
<dbReference type="GO" id="GO:0032259">
    <property type="term" value="P:methylation"/>
    <property type="evidence" value="ECO:0007669"/>
    <property type="project" value="UniProtKB-KW"/>
</dbReference>
<dbReference type="PANTHER" id="PTHR18895">
    <property type="entry name" value="HEMK METHYLTRANSFERASE"/>
    <property type="match status" value="1"/>
</dbReference>
<dbReference type="AlphaFoldDB" id="A0A2H0BMY0"/>
<dbReference type="InterPro" id="IPR050320">
    <property type="entry name" value="N5-glutamine_MTase"/>
</dbReference>
<dbReference type="EC" id="2.1.1.297" evidence="1"/>
<dbReference type="SUPFAM" id="SSF53335">
    <property type="entry name" value="S-adenosyl-L-methionine-dependent methyltransferases"/>
    <property type="match status" value="1"/>
</dbReference>
<evidence type="ECO:0000256" key="5">
    <source>
        <dbReference type="ARBA" id="ARBA00048391"/>
    </source>
</evidence>
<dbReference type="CDD" id="cd02440">
    <property type="entry name" value="AdoMet_MTases"/>
    <property type="match status" value="1"/>
</dbReference>
<keyword evidence="4" id="KW-0949">S-adenosyl-L-methionine</keyword>
<evidence type="ECO:0000313" key="7">
    <source>
        <dbReference type="EMBL" id="PIP58358.1"/>
    </source>
</evidence>
<accession>A0A2H0BMY0</accession>
<proteinExistence type="predicted"/>
<organism evidence="7 8">
    <name type="scientific">Candidatus Vogelbacteria bacterium CG22_combo_CG10-13_8_21_14_all_37_9</name>
    <dbReference type="NCBI Taxonomy" id="1975046"/>
    <lineage>
        <taxon>Bacteria</taxon>
        <taxon>Candidatus Vogeliibacteriota</taxon>
    </lineage>
</organism>
<keyword evidence="3" id="KW-0808">Transferase</keyword>
<dbReference type="GO" id="GO:0102559">
    <property type="term" value="F:peptide chain release factor N(5)-glutamine methyltransferase activity"/>
    <property type="evidence" value="ECO:0007669"/>
    <property type="project" value="UniProtKB-EC"/>
</dbReference>
<reference evidence="7 8" key="1">
    <citation type="submission" date="2017-09" db="EMBL/GenBank/DDBJ databases">
        <title>Depth-based differentiation of microbial function through sediment-hosted aquifers and enrichment of novel symbionts in the deep terrestrial subsurface.</title>
        <authorList>
            <person name="Probst A.J."/>
            <person name="Ladd B."/>
            <person name="Jarett J.K."/>
            <person name="Geller-Mcgrath D.E."/>
            <person name="Sieber C.M."/>
            <person name="Emerson J.B."/>
            <person name="Anantharaman K."/>
            <person name="Thomas B.C."/>
            <person name="Malmstrom R."/>
            <person name="Stieglmeier M."/>
            <person name="Klingl A."/>
            <person name="Woyke T."/>
            <person name="Ryan C.M."/>
            <person name="Banfield J.F."/>
        </authorList>
    </citation>
    <scope>NUCLEOTIDE SEQUENCE [LARGE SCALE GENOMIC DNA]</scope>
    <source>
        <strain evidence="7">CG22_combo_CG10-13_8_21_14_all_37_9</strain>
    </source>
</reference>
<dbReference type="Pfam" id="PF05175">
    <property type="entry name" value="MTS"/>
    <property type="match status" value="1"/>
</dbReference>
<evidence type="ECO:0000256" key="4">
    <source>
        <dbReference type="ARBA" id="ARBA00022691"/>
    </source>
</evidence>
<dbReference type="PRINTS" id="PR00508">
    <property type="entry name" value="S21N4MTFRASE"/>
</dbReference>
<comment type="catalytic activity">
    <reaction evidence="5">
        <text>L-glutaminyl-[peptide chain release factor] + S-adenosyl-L-methionine = N(5)-methyl-L-glutaminyl-[peptide chain release factor] + S-adenosyl-L-homocysteine + H(+)</text>
        <dbReference type="Rhea" id="RHEA:42896"/>
        <dbReference type="Rhea" id="RHEA-COMP:10271"/>
        <dbReference type="Rhea" id="RHEA-COMP:10272"/>
        <dbReference type="ChEBI" id="CHEBI:15378"/>
        <dbReference type="ChEBI" id="CHEBI:30011"/>
        <dbReference type="ChEBI" id="CHEBI:57856"/>
        <dbReference type="ChEBI" id="CHEBI:59789"/>
        <dbReference type="ChEBI" id="CHEBI:61891"/>
        <dbReference type="EC" id="2.1.1.297"/>
    </reaction>
</comment>
<comment type="caution">
    <text evidence="7">The sequence shown here is derived from an EMBL/GenBank/DDBJ whole genome shotgun (WGS) entry which is preliminary data.</text>
</comment>
<evidence type="ECO:0000259" key="6">
    <source>
        <dbReference type="Pfam" id="PF05175"/>
    </source>
</evidence>
<dbReference type="NCBIfam" id="TIGR00536">
    <property type="entry name" value="hemK_fam"/>
    <property type="match status" value="1"/>
</dbReference>
<gene>
    <name evidence="7" type="ORF">COX02_00685</name>
</gene>
<name>A0A2H0BMY0_9BACT</name>
<dbReference type="InterPro" id="IPR001091">
    <property type="entry name" value="RM_Methyltransferase"/>
</dbReference>
<dbReference type="InterPro" id="IPR007848">
    <property type="entry name" value="Small_mtfrase_dom"/>
</dbReference>